<keyword evidence="7" id="KW-0186">Copper</keyword>
<dbReference type="CDD" id="cd13854">
    <property type="entry name" value="CuRO_1_MaLCC_like"/>
    <property type="match status" value="1"/>
</dbReference>
<evidence type="ECO:0000256" key="8">
    <source>
        <dbReference type="ARBA" id="ARBA00023180"/>
    </source>
</evidence>
<dbReference type="InterPro" id="IPR002355">
    <property type="entry name" value="Cu_oxidase_Cu_BS"/>
</dbReference>
<dbReference type="GO" id="GO:0046274">
    <property type="term" value="P:lignin catabolic process"/>
    <property type="evidence" value="ECO:0007669"/>
    <property type="project" value="UniProtKB-KW"/>
</dbReference>
<evidence type="ECO:0000313" key="15">
    <source>
        <dbReference type="Proteomes" id="UP000799302"/>
    </source>
</evidence>
<evidence type="ECO:0000256" key="3">
    <source>
        <dbReference type="ARBA" id="ARBA00010609"/>
    </source>
</evidence>
<evidence type="ECO:0000256" key="7">
    <source>
        <dbReference type="ARBA" id="ARBA00023008"/>
    </source>
</evidence>
<reference evidence="14" key="1">
    <citation type="journal article" date="2020" name="Stud. Mycol.">
        <title>101 Dothideomycetes genomes: a test case for predicting lifestyles and emergence of pathogens.</title>
        <authorList>
            <person name="Haridas S."/>
            <person name="Albert R."/>
            <person name="Binder M."/>
            <person name="Bloem J."/>
            <person name="Labutti K."/>
            <person name="Salamov A."/>
            <person name="Andreopoulos B."/>
            <person name="Baker S."/>
            <person name="Barry K."/>
            <person name="Bills G."/>
            <person name="Bluhm B."/>
            <person name="Cannon C."/>
            <person name="Castanera R."/>
            <person name="Culley D."/>
            <person name="Daum C."/>
            <person name="Ezra D."/>
            <person name="Gonzalez J."/>
            <person name="Henrissat B."/>
            <person name="Kuo A."/>
            <person name="Liang C."/>
            <person name="Lipzen A."/>
            <person name="Lutzoni F."/>
            <person name="Magnuson J."/>
            <person name="Mondo S."/>
            <person name="Nolan M."/>
            <person name="Ohm R."/>
            <person name="Pangilinan J."/>
            <person name="Park H.-J."/>
            <person name="Ramirez L."/>
            <person name="Alfaro M."/>
            <person name="Sun H."/>
            <person name="Tritt A."/>
            <person name="Yoshinaga Y."/>
            <person name="Zwiers L.-H."/>
            <person name="Turgeon B."/>
            <person name="Goodwin S."/>
            <person name="Spatafora J."/>
            <person name="Crous P."/>
            <person name="Grigoriev I."/>
        </authorList>
    </citation>
    <scope>NUCLEOTIDE SEQUENCE</scope>
    <source>
        <strain evidence="14">CBS 115976</strain>
    </source>
</reference>
<dbReference type="InterPro" id="IPR045087">
    <property type="entry name" value="Cu-oxidase_fam"/>
</dbReference>
<keyword evidence="10" id="KW-0732">Signal</keyword>
<evidence type="ECO:0000256" key="1">
    <source>
        <dbReference type="ARBA" id="ARBA00000349"/>
    </source>
</evidence>
<evidence type="ECO:0000256" key="5">
    <source>
        <dbReference type="ARBA" id="ARBA00022723"/>
    </source>
</evidence>
<comment type="similarity">
    <text evidence="3">Belongs to the multicopper oxidase family.</text>
</comment>
<keyword evidence="8" id="KW-0325">Glycoprotein</keyword>
<dbReference type="PANTHER" id="PTHR11709">
    <property type="entry name" value="MULTI-COPPER OXIDASE"/>
    <property type="match status" value="1"/>
</dbReference>
<evidence type="ECO:0000256" key="2">
    <source>
        <dbReference type="ARBA" id="ARBA00001935"/>
    </source>
</evidence>
<dbReference type="EMBL" id="MU004230">
    <property type="protein sequence ID" value="KAF2674123.1"/>
    <property type="molecule type" value="Genomic_DNA"/>
</dbReference>
<keyword evidence="5" id="KW-0479">Metal-binding</keyword>
<feature type="domain" description="Plastocyanin-like" evidence="13">
    <location>
        <begin position="69"/>
        <end position="183"/>
    </location>
</feature>
<dbReference type="Gene3D" id="2.60.40.420">
    <property type="entry name" value="Cupredoxins - blue copper proteins"/>
    <property type="match status" value="3"/>
</dbReference>
<evidence type="ECO:0000256" key="6">
    <source>
        <dbReference type="ARBA" id="ARBA00023002"/>
    </source>
</evidence>
<organism evidence="14 15">
    <name type="scientific">Microthyrium microscopicum</name>
    <dbReference type="NCBI Taxonomy" id="703497"/>
    <lineage>
        <taxon>Eukaryota</taxon>
        <taxon>Fungi</taxon>
        <taxon>Dikarya</taxon>
        <taxon>Ascomycota</taxon>
        <taxon>Pezizomycotina</taxon>
        <taxon>Dothideomycetes</taxon>
        <taxon>Dothideomycetes incertae sedis</taxon>
        <taxon>Microthyriales</taxon>
        <taxon>Microthyriaceae</taxon>
        <taxon>Microthyrium</taxon>
    </lineage>
</organism>
<keyword evidence="15" id="KW-1185">Reference proteome</keyword>
<comment type="cofactor">
    <cofactor evidence="2">
        <name>Cu cation</name>
        <dbReference type="ChEBI" id="CHEBI:23378"/>
    </cofactor>
</comment>
<dbReference type="GO" id="GO:0005507">
    <property type="term" value="F:copper ion binding"/>
    <property type="evidence" value="ECO:0007669"/>
    <property type="project" value="InterPro"/>
</dbReference>
<feature type="domain" description="Plastocyanin-like" evidence="12">
    <location>
        <begin position="400"/>
        <end position="527"/>
    </location>
</feature>
<feature type="domain" description="Plastocyanin-like" evidence="11">
    <location>
        <begin position="195"/>
        <end position="336"/>
    </location>
</feature>
<dbReference type="InterPro" id="IPR001117">
    <property type="entry name" value="Cu-oxidase_2nd"/>
</dbReference>
<evidence type="ECO:0000259" key="13">
    <source>
        <dbReference type="Pfam" id="PF07732"/>
    </source>
</evidence>
<feature type="chain" id="PRO_5025487089" description="laccase" evidence="10">
    <location>
        <begin position="21"/>
        <end position="573"/>
    </location>
</feature>
<dbReference type="Pfam" id="PF07731">
    <property type="entry name" value="Cu-oxidase_2"/>
    <property type="match status" value="1"/>
</dbReference>
<evidence type="ECO:0000256" key="4">
    <source>
        <dbReference type="ARBA" id="ARBA00012297"/>
    </source>
</evidence>
<gene>
    <name evidence="14" type="ORF">BT63DRAFT_419433</name>
</gene>
<evidence type="ECO:0000313" key="14">
    <source>
        <dbReference type="EMBL" id="KAF2674123.1"/>
    </source>
</evidence>
<evidence type="ECO:0000259" key="11">
    <source>
        <dbReference type="Pfam" id="PF00394"/>
    </source>
</evidence>
<dbReference type="Proteomes" id="UP000799302">
    <property type="component" value="Unassembled WGS sequence"/>
</dbReference>
<accession>A0A6A6URM7</accession>
<dbReference type="PROSITE" id="PS00080">
    <property type="entry name" value="MULTICOPPER_OXIDASE2"/>
    <property type="match status" value="1"/>
</dbReference>
<dbReference type="InterPro" id="IPR008972">
    <property type="entry name" value="Cupredoxin"/>
</dbReference>
<proteinExistence type="inferred from homology"/>
<keyword evidence="9" id="KW-0439">Lignin degradation</keyword>
<evidence type="ECO:0000256" key="10">
    <source>
        <dbReference type="SAM" id="SignalP"/>
    </source>
</evidence>
<dbReference type="Pfam" id="PF07732">
    <property type="entry name" value="Cu-oxidase_3"/>
    <property type="match status" value="1"/>
</dbReference>
<dbReference type="PANTHER" id="PTHR11709:SF87">
    <property type="entry name" value="LACCASE"/>
    <property type="match status" value="1"/>
</dbReference>
<protein>
    <recommendedName>
        <fullName evidence="4">laccase</fullName>
        <ecNumber evidence="4">1.10.3.2</ecNumber>
    </recommendedName>
</protein>
<evidence type="ECO:0000256" key="9">
    <source>
        <dbReference type="ARBA" id="ARBA00023185"/>
    </source>
</evidence>
<name>A0A6A6URM7_9PEZI</name>
<feature type="signal peptide" evidence="10">
    <location>
        <begin position="1"/>
        <end position="20"/>
    </location>
</feature>
<dbReference type="InterPro" id="IPR033138">
    <property type="entry name" value="Cu_oxidase_CS"/>
</dbReference>
<dbReference type="OrthoDB" id="2121828at2759"/>
<dbReference type="AlphaFoldDB" id="A0A6A6URM7"/>
<sequence length="573" mass="60925">MYSYKQLASAILAFSSIASALPGSLIERDTACTNTATSRQCWTNGFSTSTQADTKFPDTGKTVKVNLQVGEATLSPDGNAKKMMVFNGQYPGPAIVADWGDTIQITVTNNLPINGTGIHWHGMRQLHSNQMDGTNGITECPIVPGGSRTYTFKATQYGTSWYHSHYSVQYGDGLVGPIVINGPTTANYDIDLGALPLTDWYSEPMFELLASRPTVPPTSQSILVNGTGPQAPSTIKFTPGKAHLIRVVNTGINNNFHFGIDQHKMQVVAVDFVPVTPFTVDTLNIAVGQRYDVIVNANQTVANYVFRIGTGGGVCDGPNAQASAGTTTGAIVSYDGAGSGAPTSQALTLPSGCDDVTGINTFISTTVPSPPSAPQALALTLDTSVGVFWKVNGQSIDIDWTKPTLSYVMNGTYTLPANDNGVVINAAGWSYFLITNDTPLPHPIHLHGHDFYVIASGTGAGTSPTYTLNNPVRRDTQQIPGNNGTPGQGGYIVIAFQADNPGAWLMHCHIPFHISGGLGVQFVERPSEIVGSLGDTSIFTDGCNAWNAPANVKVIEPQPDSGLKMRKRTVRHY</sequence>
<dbReference type="PROSITE" id="PS00079">
    <property type="entry name" value="MULTICOPPER_OXIDASE1"/>
    <property type="match status" value="1"/>
</dbReference>
<dbReference type="CDD" id="cd13901">
    <property type="entry name" value="CuRO_3_MaLCC_like"/>
    <property type="match status" value="1"/>
</dbReference>
<dbReference type="Pfam" id="PF00394">
    <property type="entry name" value="Cu-oxidase"/>
    <property type="match status" value="1"/>
</dbReference>
<comment type="catalytic activity">
    <reaction evidence="1">
        <text>4 hydroquinone + O2 = 4 benzosemiquinone + 2 H2O</text>
        <dbReference type="Rhea" id="RHEA:11276"/>
        <dbReference type="ChEBI" id="CHEBI:15377"/>
        <dbReference type="ChEBI" id="CHEBI:15379"/>
        <dbReference type="ChEBI" id="CHEBI:17594"/>
        <dbReference type="ChEBI" id="CHEBI:17977"/>
        <dbReference type="EC" id="1.10.3.2"/>
    </reaction>
</comment>
<dbReference type="EC" id="1.10.3.2" evidence="4"/>
<dbReference type="SUPFAM" id="SSF49503">
    <property type="entry name" value="Cupredoxins"/>
    <property type="match status" value="3"/>
</dbReference>
<keyword evidence="6" id="KW-0560">Oxidoreductase</keyword>
<dbReference type="FunFam" id="2.60.40.420:FF:000021">
    <property type="entry name" value="Extracellular dihydrogeodin oxidase/laccase"/>
    <property type="match status" value="1"/>
</dbReference>
<dbReference type="InterPro" id="IPR011706">
    <property type="entry name" value="Cu-oxidase_C"/>
</dbReference>
<dbReference type="GO" id="GO:0052716">
    <property type="term" value="F:hydroquinone:oxygen oxidoreductase activity"/>
    <property type="evidence" value="ECO:0007669"/>
    <property type="project" value="UniProtKB-EC"/>
</dbReference>
<dbReference type="FunFam" id="2.60.40.420:FF:000045">
    <property type="entry name" value="Laccase 2"/>
    <property type="match status" value="1"/>
</dbReference>
<dbReference type="InterPro" id="IPR011707">
    <property type="entry name" value="Cu-oxidase-like_N"/>
</dbReference>
<evidence type="ECO:0000259" key="12">
    <source>
        <dbReference type="Pfam" id="PF07731"/>
    </source>
</evidence>